<proteinExistence type="predicted"/>
<sequence>MLSWFRLIVVGATVIIEVLSWNVMVVQQACIIGGATTVAVLRPGNVVVVVNSAVCTFFKLSLVDLMSGFILQSFPVVFLRHAGSGRHHQYREENNHQEPHFL</sequence>
<reference evidence="2" key="1">
    <citation type="journal article" date="2022" name="Mol. Ecol. Resour.">
        <title>The genomes of chicory, endive, great burdock and yacon provide insights into Asteraceae palaeo-polyploidization history and plant inulin production.</title>
        <authorList>
            <person name="Fan W."/>
            <person name="Wang S."/>
            <person name="Wang H."/>
            <person name="Wang A."/>
            <person name="Jiang F."/>
            <person name="Liu H."/>
            <person name="Zhao H."/>
            <person name="Xu D."/>
            <person name="Zhang Y."/>
        </authorList>
    </citation>
    <scope>NUCLEOTIDE SEQUENCE [LARGE SCALE GENOMIC DNA]</scope>
    <source>
        <strain evidence="2">cv. Punajuju</strain>
    </source>
</reference>
<dbReference type="Proteomes" id="UP001055811">
    <property type="component" value="Linkage Group LG05"/>
</dbReference>
<accession>A0ACB9CWY5</accession>
<keyword evidence="2" id="KW-1185">Reference proteome</keyword>
<organism evidence="1 2">
    <name type="scientific">Cichorium intybus</name>
    <name type="common">Chicory</name>
    <dbReference type="NCBI Taxonomy" id="13427"/>
    <lineage>
        <taxon>Eukaryota</taxon>
        <taxon>Viridiplantae</taxon>
        <taxon>Streptophyta</taxon>
        <taxon>Embryophyta</taxon>
        <taxon>Tracheophyta</taxon>
        <taxon>Spermatophyta</taxon>
        <taxon>Magnoliopsida</taxon>
        <taxon>eudicotyledons</taxon>
        <taxon>Gunneridae</taxon>
        <taxon>Pentapetalae</taxon>
        <taxon>asterids</taxon>
        <taxon>campanulids</taxon>
        <taxon>Asterales</taxon>
        <taxon>Asteraceae</taxon>
        <taxon>Cichorioideae</taxon>
        <taxon>Cichorieae</taxon>
        <taxon>Cichoriinae</taxon>
        <taxon>Cichorium</taxon>
    </lineage>
</organism>
<evidence type="ECO:0000313" key="2">
    <source>
        <dbReference type="Proteomes" id="UP001055811"/>
    </source>
</evidence>
<reference evidence="1 2" key="2">
    <citation type="journal article" date="2022" name="Mol. Ecol. Resour.">
        <title>The genomes of chicory, endive, great burdock and yacon provide insights into Asteraceae paleo-polyploidization history and plant inulin production.</title>
        <authorList>
            <person name="Fan W."/>
            <person name="Wang S."/>
            <person name="Wang H."/>
            <person name="Wang A."/>
            <person name="Jiang F."/>
            <person name="Liu H."/>
            <person name="Zhao H."/>
            <person name="Xu D."/>
            <person name="Zhang Y."/>
        </authorList>
    </citation>
    <scope>NUCLEOTIDE SEQUENCE [LARGE SCALE GENOMIC DNA]</scope>
    <source>
        <strain evidence="2">cv. Punajuju</strain>
        <tissue evidence="1">Leaves</tissue>
    </source>
</reference>
<evidence type="ECO:0000313" key="1">
    <source>
        <dbReference type="EMBL" id="KAI3738688.1"/>
    </source>
</evidence>
<dbReference type="EMBL" id="CM042013">
    <property type="protein sequence ID" value="KAI3738688.1"/>
    <property type="molecule type" value="Genomic_DNA"/>
</dbReference>
<comment type="caution">
    <text evidence="1">The sequence shown here is derived from an EMBL/GenBank/DDBJ whole genome shotgun (WGS) entry which is preliminary data.</text>
</comment>
<gene>
    <name evidence="1" type="ORF">L2E82_28781</name>
</gene>
<protein>
    <submittedName>
        <fullName evidence="1">Uncharacterized protein</fullName>
    </submittedName>
</protein>
<name>A0ACB9CWY5_CICIN</name>